<dbReference type="Pfam" id="PF00175">
    <property type="entry name" value="NAD_binding_1"/>
    <property type="match status" value="1"/>
</dbReference>
<keyword evidence="3" id="KW-1185">Reference proteome</keyword>
<evidence type="ECO:0000313" key="2">
    <source>
        <dbReference type="EMBL" id="NKE73234.1"/>
    </source>
</evidence>
<sequence length="256" mass="28422">MERRTLLGRLSWQLGEVVATRPETARTKSITLDLPGWRGHRAGQHVDVRLTAEDGYRAERSYSIASPPEEAPRVTLTVERLDDGEVSPYLTEELRVGDKLELRGPIGGYFVWEAEMGGPLLLVAGGSGIVPLMAMLRHRAAAESTVATRLLYSSRSLEEVIYRDELDRLVKRSAMLAVAQTLTRAQPPGWTGYSRRIDLQMLREVAWPVAQRPLTFVCGPTPFVETAAAILVELGHEPARIKTERFGPTGEKHDGE</sequence>
<feature type="domain" description="FAD-binding FR-type" evidence="1">
    <location>
        <begin position="10"/>
        <end position="112"/>
    </location>
</feature>
<dbReference type="SUPFAM" id="SSF52343">
    <property type="entry name" value="Ferredoxin reductase-like, C-terminal NADP-linked domain"/>
    <property type="match status" value="1"/>
</dbReference>
<evidence type="ECO:0000313" key="3">
    <source>
        <dbReference type="Proteomes" id="UP000534783"/>
    </source>
</evidence>
<dbReference type="Gene3D" id="3.40.50.80">
    <property type="entry name" value="Nucleotide-binding domain of ferredoxin-NADP reductase (FNR) module"/>
    <property type="match status" value="1"/>
</dbReference>
<dbReference type="GO" id="GO:0016491">
    <property type="term" value="F:oxidoreductase activity"/>
    <property type="evidence" value="ECO:0007669"/>
    <property type="project" value="InterPro"/>
</dbReference>
<dbReference type="PANTHER" id="PTHR47354:SF5">
    <property type="entry name" value="PROTEIN RFBI"/>
    <property type="match status" value="1"/>
</dbReference>
<dbReference type="EMBL" id="VTOW01000005">
    <property type="protein sequence ID" value="NKE73234.1"/>
    <property type="molecule type" value="Genomic_DNA"/>
</dbReference>
<dbReference type="InterPro" id="IPR039261">
    <property type="entry name" value="FNR_nucleotide-bd"/>
</dbReference>
<evidence type="ECO:0000259" key="1">
    <source>
        <dbReference type="PROSITE" id="PS51384"/>
    </source>
</evidence>
<proteinExistence type="predicted"/>
<organism evidence="2 3">
    <name type="scientific">Candidatus Manganitrophus noduliformans</name>
    <dbReference type="NCBI Taxonomy" id="2606439"/>
    <lineage>
        <taxon>Bacteria</taxon>
        <taxon>Pseudomonadati</taxon>
        <taxon>Nitrospirota</taxon>
        <taxon>Nitrospiria</taxon>
        <taxon>Candidatus Troglogloeales</taxon>
        <taxon>Candidatus Manganitrophaceae</taxon>
        <taxon>Candidatus Manganitrophus</taxon>
    </lineage>
</organism>
<name>A0A7X6DU67_9BACT</name>
<dbReference type="InterPro" id="IPR001433">
    <property type="entry name" value="OxRdtase_FAD/NAD-bd"/>
</dbReference>
<dbReference type="AlphaFoldDB" id="A0A7X6DU67"/>
<dbReference type="InterPro" id="IPR008333">
    <property type="entry name" value="Cbr1-like_FAD-bd_dom"/>
</dbReference>
<dbReference type="CDD" id="cd06217">
    <property type="entry name" value="FNR_iron_sulfur_binding_3"/>
    <property type="match status" value="1"/>
</dbReference>
<dbReference type="PROSITE" id="PS51384">
    <property type="entry name" value="FAD_FR"/>
    <property type="match status" value="1"/>
</dbReference>
<dbReference type="SUPFAM" id="SSF63380">
    <property type="entry name" value="Riboflavin synthase domain-like"/>
    <property type="match status" value="1"/>
</dbReference>
<dbReference type="InterPro" id="IPR017938">
    <property type="entry name" value="Riboflavin_synthase-like_b-brl"/>
</dbReference>
<protein>
    <submittedName>
        <fullName evidence="2">Oxidoreductase</fullName>
    </submittedName>
</protein>
<dbReference type="InterPro" id="IPR001709">
    <property type="entry name" value="Flavoprot_Pyr_Nucl_cyt_Rdtase"/>
</dbReference>
<comment type="caution">
    <text evidence="2">The sequence shown here is derived from an EMBL/GenBank/DDBJ whole genome shotgun (WGS) entry which is preliminary data.</text>
</comment>
<dbReference type="InterPro" id="IPR050415">
    <property type="entry name" value="MRET"/>
</dbReference>
<reference evidence="2 3" key="1">
    <citation type="journal article" date="2020" name="Nature">
        <title>Bacterial chemolithoautotrophy via manganese oxidation.</title>
        <authorList>
            <person name="Yu H."/>
            <person name="Leadbetter J.R."/>
        </authorList>
    </citation>
    <scope>NUCLEOTIDE SEQUENCE [LARGE SCALE GENOMIC DNA]</scope>
    <source>
        <strain evidence="2 3">Mn-1</strain>
    </source>
</reference>
<gene>
    <name evidence="2" type="ORF">MNODULE_20975</name>
</gene>
<dbReference type="InterPro" id="IPR017927">
    <property type="entry name" value="FAD-bd_FR_type"/>
</dbReference>
<dbReference type="RefSeq" id="WP_168063167.1">
    <property type="nucleotide sequence ID" value="NZ_VTOW01000005.1"/>
</dbReference>
<dbReference type="PANTHER" id="PTHR47354">
    <property type="entry name" value="NADH OXIDOREDUCTASE HCR"/>
    <property type="match status" value="1"/>
</dbReference>
<dbReference type="PRINTS" id="PR00371">
    <property type="entry name" value="FPNCR"/>
</dbReference>
<dbReference type="Gene3D" id="2.40.30.10">
    <property type="entry name" value="Translation factors"/>
    <property type="match status" value="1"/>
</dbReference>
<accession>A0A7X6DU67</accession>
<dbReference type="Proteomes" id="UP000534783">
    <property type="component" value="Unassembled WGS sequence"/>
</dbReference>
<dbReference type="Pfam" id="PF00970">
    <property type="entry name" value="FAD_binding_6"/>
    <property type="match status" value="1"/>
</dbReference>
<dbReference type="PRINTS" id="PR00406">
    <property type="entry name" value="CYTB5RDTASE"/>
</dbReference>